<dbReference type="EC" id="1.1.1.290" evidence="2"/>
<keyword evidence="2" id="KW-0560">Oxidoreductase</keyword>
<dbReference type="RefSeq" id="WP_382234436.1">
    <property type="nucleotide sequence ID" value="NZ_JBHTCC010000002.1"/>
</dbReference>
<accession>A0ABW2J785</accession>
<dbReference type="CDD" id="cd05266">
    <property type="entry name" value="SDR_a4"/>
    <property type="match status" value="1"/>
</dbReference>
<dbReference type="PANTHER" id="PTHR48079">
    <property type="entry name" value="PROTEIN YEEZ"/>
    <property type="match status" value="1"/>
</dbReference>
<protein>
    <submittedName>
        <fullName evidence="2">SDR family oxidoreductase</fullName>
        <ecNumber evidence="2">1.1.1.290</ecNumber>
    </submittedName>
</protein>
<gene>
    <name evidence="2" type="ORF">ACFQO0_10670</name>
</gene>
<name>A0ABW2J785_9BURK</name>
<proteinExistence type="predicted"/>
<dbReference type="SUPFAM" id="SSF51735">
    <property type="entry name" value="NAD(P)-binding Rossmann-fold domains"/>
    <property type="match status" value="1"/>
</dbReference>
<evidence type="ECO:0000313" key="3">
    <source>
        <dbReference type="Proteomes" id="UP001596379"/>
    </source>
</evidence>
<evidence type="ECO:0000313" key="2">
    <source>
        <dbReference type="EMBL" id="MFC7298895.1"/>
    </source>
</evidence>
<feature type="domain" description="NAD-dependent epimerase/dehydratase" evidence="1">
    <location>
        <begin position="33"/>
        <end position="231"/>
    </location>
</feature>
<dbReference type="InterPro" id="IPR001509">
    <property type="entry name" value="Epimerase_deHydtase"/>
</dbReference>
<dbReference type="InterPro" id="IPR051783">
    <property type="entry name" value="NAD(P)-dependent_oxidoreduct"/>
</dbReference>
<dbReference type="GO" id="GO:0033711">
    <property type="term" value="F:4-phosphoerythronate dehydrogenase activity"/>
    <property type="evidence" value="ECO:0007669"/>
    <property type="project" value="UniProtKB-EC"/>
</dbReference>
<keyword evidence="3" id="KW-1185">Reference proteome</keyword>
<organism evidence="2 3">
    <name type="scientific">Herminiimonas aquatilis</name>
    <dbReference type="NCBI Taxonomy" id="345342"/>
    <lineage>
        <taxon>Bacteria</taxon>
        <taxon>Pseudomonadati</taxon>
        <taxon>Pseudomonadota</taxon>
        <taxon>Betaproteobacteria</taxon>
        <taxon>Burkholderiales</taxon>
        <taxon>Oxalobacteraceae</taxon>
        <taxon>Herminiimonas</taxon>
    </lineage>
</organism>
<sequence length="314" mass="34876">MEIKTANKKFSDQFGTARVAQQRLGRPRLLILGCGDVGMRLLPLLRERFRIFAVTTQTAKQDALRAAGAIPVIANLDEPATLARLARLAKHIIHLAPPPANGSIDSRTRNLTAILPEHATLVYVSTSGVYGDCGGELINETRTVRPHNPRATRRVDAEQVLRKWAKRSQSRLSILRVPGIYAADRLPLERLNKGLPALLAEEDVYTNHIHADDLARIIAAALFHAQSGRIYHAVDDSDMKMGAYFDAVADAFDLPRPPRLPRAQLEHEVSPVMLSFMSESRRLDNQRIKAELGVRLNHPTVSSALQKTIKLPLR</sequence>
<dbReference type="Gene3D" id="3.40.50.720">
    <property type="entry name" value="NAD(P)-binding Rossmann-like Domain"/>
    <property type="match status" value="1"/>
</dbReference>
<dbReference type="Proteomes" id="UP001596379">
    <property type="component" value="Unassembled WGS sequence"/>
</dbReference>
<dbReference type="InterPro" id="IPR036291">
    <property type="entry name" value="NAD(P)-bd_dom_sf"/>
</dbReference>
<dbReference type="EMBL" id="JBHTCC010000002">
    <property type="protein sequence ID" value="MFC7298895.1"/>
    <property type="molecule type" value="Genomic_DNA"/>
</dbReference>
<dbReference type="Pfam" id="PF01370">
    <property type="entry name" value="Epimerase"/>
    <property type="match status" value="1"/>
</dbReference>
<dbReference type="PANTHER" id="PTHR48079:SF6">
    <property type="entry name" value="NAD(P)-BINDING DOMAIN-CONTAINING PROTEIN-RELATED"/>
    <property type="match status" value="1"/>
</dbReference>
<evidence type="ECO:0000259" key="1">
    <source>
        <dbReference type="Pfam" id="PF01370"/>
    </source>
</evidence>
<reference evidence="3" key="1">
    <citation type="journal article" date="2019" name="Int. J. Syst. Evol. Microbiol.">
        <title>The Global Catalogue of Microorganisms (GCM) 10K type strain sequencing project: providing services to taxonomists for standard genome sequencing and annotation.</title>
        <authorList>
            <consortium name="The Broad Institute Genomics Platform"/>
            <consortium name="The Broad Institute Genome Sequencing Center for Infectious Disease"/>
            <person name="Wu L."/>
            <person name="Ma J."/>
        </authorList>
    </citation>
    <scope>NUCLEOTIDE SEQUENCE [LARGE SCALE GENOMIC DNA]</scope>
    <source>
        <strain evidence="3">CCUG 36956</strain>
    </source>
</reference>
<comment type="caution">
    <text evidence="2">The sequence shown here is derived from an EMBL/GenBank/DDBJ whole genome shotgun (WGS) entry which is preliminary data.</text>
</comment>